<dbReference type="GO" id="GO:0003700">
    <property type="term" value="F:DNA-binding transcription factor activity"/>
    <property type="evidence" value="ECO:0007669"/>
    <property type="project" value="InterPro"/>
</dbReference>
<reference evidence="5" key="1">
    <citation type="submission" date="2023-05" db="EMBL/GenBank/DDBJ databases">
        <authorList>
            <person name="Zhang X."/>
        </authorList>
    </citation>
    <scope>NUCLEOTIDE SEQUENCE</scope>
    <source>
        <strain evidence="5">BD1B2-1</strain>
    </source>
</reference>
<keyword evidence="2" id="KW-0238">DNA-binding</keyword>
<dbReference type="PROSITE" id="PS01124">
    <property type="entry name" value="HTH_ARAC_FAMILY_2"/>
    <property type="match status" value="1"/>
</dbReference>
<evidence type="ECO:0000259" key="4">
    <source>
        <dbReference type="PROSITE" id="PS01124"/>
    </source>
</evidence>
<dbReference type="InterPro" id="IPR020449">
    <property type="entry name" value="Tscrpt_reg_AraC-type_HTH"/>
</dbReference>
<keyword evidence="3" id="KW-0804">Transcription</keyword>
<keyword evidence="1" id="KW-0805">Transcription regulation</keyword>
<sequence>MKSDKSPVIINSIFELHSLLELPKPLHPLVSVFDNTKVVTNKKKLPKAFIFDFYNISYKKQLKGRSGYGQNYYDFDDGTMIFTSPKQLITTLDEREYFGITLLFHPDFIRHHPLGLNIRQYGFFSYESNEALHLSDSEKQTVLSVFKNIEDELHHNIDDFSQDIILSHIEALLNYSNRFYKRQFITRKTVNHDMLTRVEKVLNEYLDTENAIVDGLPTVEMLASKVSVSPRYLSDMLRSVTGQNAQQLIHEKLIEKAKEYLSATSMSISEIAYHLGFEYPQSFSKLFKRKTGVTPVEFKEGFRLN</sequence>
<dbReference type="Pfam" id="PF12833">
    <property type="entry name" value="HTH_18"/>
    <property type="match status" value="1"/>
</dbReference>
<proteinExistence type="predicted"/>
<evidence type="ECO:0000256" key="2">
    <source>
        <dbReference type="ARBA" id="ARBA00023125"/>
    </source>
</evidence>
<accession>A0AAE3UDW5</accession>
<dbReference type="EMBL" id="JASJOU010000004">
    <property type="protein sequence ID" value="MDJ1501630.1"/>
    <property type="molecule type" value="Genomic_DNA"/>
</dbReference>
<dbReference type="Proteomes" id="UP001232063">
    <property type="component" value="Unassembled WGS sequence"/>
</dbReference>
<dbReference type="PRINTS" id="PR00032">
    <property type="entry name" value="HTHARAC"/>
</dbReference>
<dbReference type="RefSeq" id="WP_314511169.1">
    <property type="nucleotide sequence ID" value="NZ_JASJOU010000004.1"/>
</dbReference>
<dbReference type="PANTHER" id="PTHR43280:SF32">
    <property type="entry name" value="TRANSCRIPTIONAL REGULATORY PROTEIN"/>
    <property type="match status" value="1"/>
</dbReference>
<protein>
    <submittedName>
        <fullName evidence="5">Helix-turn-helix transcriptional regulator</fullName>
    </submittedName>
</protein>
<evidence type="ECO:0000313" key="5">
    <source>
        <dbReference type="EMBL" id="MDJ1501630.1"/>
    </source>
</evidence>
<dbReference type="Gene3D" id="1.10.10.60">
    <property type="entry name" value="Homeodomain-like"/>
    <property type="match status" value="1"/>
</dbReference>
<dbReference type="SMART" id="SM00342">
    <property type="entry name" value="HTH_ARAC"/>
    <property type="match status" value="1"/>
</dbReference>
<dbReference type="SUPFAM" id="SSF46689">
    <property type="entry name" value="Homeodomain-like"/>
    <property type="match status" value="1"/>
</dbReference>
<organism evidence="5 6">
    <name type="scientific">Xanthocytophaga agilis</name>
    <dbReference type="NCBI Taxonomy" id="3048010"/>
    <lineage>
        <taxon>Bacteria</taxon>
        <taxon>Pseudomonadati</taxon>
        <taxon>Bacteroidota</taxon>
        <taxon>Cytophagia</taxon>
        <taxon>Cytophagales</taxon>
        <taxon>Rhodocytophagaceae</taxon>
        <taxon>Xanthocytophaga</taxon>
    </lineage>
</organism>
<dbReference type="PANTHER" id="PTHR43280">
    <property type="entry name" value="ARAC-FAMILY TRANSCRIPTIONAL REGULATOR"/>
    <property type="match status" value="1"/>
</dbReference>
<evidence type="ECO:0000256" key="1">
    <source>
        <dbReference type="ARBA" id="ARBA00023015"/>
    </source>
</evidence>
<evidence type="ECO:0000313" key="6">
    <source>
        <dbReference type="Proteomes" id="UP001232063"/>
    </source>
</evidence>
<gene>
    <name evidence="5" type="ORF">QNI22_13270</name>
</gene>
<comment type="caution">
    <text evidence="5">The sequence shown here is derived from an EMBL/GenBank/DDBJ whole genome shotgun (WGS) entry which is preliminary data.</text>
</comment>
<dbReference type="AlphaFoldDB" id="A0AAE3UDW5"/>
<keyword evidence="6" id="KW-1185">Reference proteome</keyword>
<name>A0AAE3UDW5_9BACT</name>
<dbReference type="GO" id="GO:0043565">
    <property type="term" value="F:sequence-specific DNA binding"/>
    <property type="evidence" value="ECO:0007669"/>
    <property type="project" value="InterPro"/>
</dbReference>
<feature type="domain" description="HTH araC/xylS-type" evidence="4">
    <location>
        <begin position="196"/>
        <end position="301"/>
    </location>
</feature>
<evidence type="ECO:0000256" key="3">
    <source>
        <dbReference type="ARBA" id="ARBA00023163"/>
    </source>
</evidence>
<dbReference type="InterPro" id="IPR009057">
    <property type="entry name" value="Homeodomain-like_sf"/>
</dbReference>
<dbReference type="InterPro" id="IPR018060">
    <property type="entry name" value="HTH_AraC"/>
</dbReference>